<feature type="transmembrane region" description="Helical" evidence="10">
    <location>
        <begin position="500"/>
        <end position="519"/>
    </location>
</feature>
<reference evidence="13 14" key="1">
    <citation type="submission" date="2016-04" db="EMBL/GenBank/DDBJ databases">
        <title>A degradative enzymes factory behind the ericoid mycorrhizal symbiosis.</title>
        <authorList>
            <consortium name="DOE Joint Genome Institute"/>
            <person name="Martino E."/>
            <person name="Morin E."/>
            <person name="Grelet G."/>
            <person name="Kuo A."/>
            <person name="Kohler A."/>
            <person name="Daghino S."/>
            <person name="Barry K."/>
            <person name="Choi C."/>
            <person name="Cichocki N."/>
            <person name="Clum A."/>
            <person name="Copeland A."/>
            <person name="Hainaut M."/>
            <person name="Haridas S."/>
            <person name="Labutti K."/>
            <person name="Lindquist E."/>
            <person name="Lipzen A."/>
            <person name="Khouja H.-R."/>
            <person name="Murat C."/>
            <person name="Ohm R."/>
            <person name="Olson A."/>
            <person name="Spatafora J."/>
            <person name="Veneault-Fourrey C."/>
            <person name="Henrissat B."/>
            <person name="Grigoriev I."/>
            <person name="Martin F."/>
            <person name="Perotto S."/>
        </authorList>
    </citation>
    <scope>NUCLEOTIDE SEQUENCE [LARGE SCALE GENOMIC DNA]</scope>
    <source>
        <strain evidence="13 14">F</strain>
    </source>
</reference>
<evidence type="ECO:0000256" key="2">
    <source>
        <dbReference type="ARBA" id="ARBA00022448"/>
    </source>
</evidence>
<proteinExistence type="predicted"/>
<keyword evidence="14" id="KW-1185">Reference proteome</keyword>
<evidence type="ECO:0000256" key="4">
    <source>
        <dbReference type="ARBA" id="ARBA00022692"/>
    </source>
</evidence>
<protein>
    <submittedName>
        <fullName evidence="13">Potassium transporter</fullName>
    </submittedName>
</protein>
<feature type="transmembrane region" description="Helical" evidence="10">
    <location>
        <begin position="99"/>
        <end position="124"/>
    </location>
</feature>
<organism evidence="13 14">
    <name type="scientific">Hyaloscypha variabilis (strain UAMH 11265 / GT02V1 / F)</name>
    <name type="common">Meliniomyces variabilis</name>
    <dbReference type="NCBI Taxonomy" id="1149755"/>
    <lineage>
        <taxon>Eukaryota</taxon>
        <taxon>Fungi</taxon>
        <taxon>Dikarya</taxon>
        <taxon>Ascomycota</taxon>
        <taxon>Pezizomycotina</taxon>
        <taxon>Leotiomycetes</taxon>
        <taxon>Helotiales</taxon>
        <taxon>Hyaloscyphaceae</taxon>
        <taxon>Hyaloscypha</taxon>
        <taxon>Hyaloscypha variabilis</taxon>
    </lineage>
</organism>
<keyword evidence="8 10" id="KW-0472">Membrane</keyword>
<dbReference type="InterPro" id="IPR053952">
    <property type="entry name" value="K_trans_C"/>
</dbReference>
<feature type="transmembrane region" description="Helical" evidence="10">
    <location>
        <begin position="525"/>
        <end position="543"/>
    </location>
</feature>
<evidence type="ECO:0000256" key="3">
    <source>
        <dbReference type="ARBA" id="ARBA00022538"/>
    </source>
</evidence>
<feature type="transmembrane region" description="Helical" evidence="10">
    <location>
        <begin position="348"/>
        <end position="369"/>
    </location>
</feature>
<dbReference type="Pfam" id="PF22776">
    <property type="entry name" value="K_trans_C"/>
    <property type="match status" value="1"/>
</dbReference>
<feature type="domain" description="K+ potassium transporter C-terminal" evidence="12">
    <location>
        <begin position="589"/>
        <end position="795"/>
    </location>
</feature>
<feature type="compositionally biased region" description="Polar residues" evidence="9">
    <location>
        <begin position="59"/>
        <end position="74"/>
    </location>
</feature>
<gene>
    <name evidence="13" type="ORF">L207DRAFT_552249</name>
</gene>
<feature type="compositionally biased region" description="Basic and acidic residues" evidence="9">
    <location>
        <begin position="8"/>
        <end position="18"/>
    </location>
</feature>
<accession>A0A2J6S4M4</accession>
<dbReference type="EMBL" id="KZ613940">
    <property type="protein sequence ID" value="PMD45701.1"/>
    <property type="molecule type" value="Genomic_DNA"/>
</dbReference>
<evidence type="ECO:0000256" key="7">
    <source>
        <dbReference type="ARBA" id="ARBA00023065"/>
    </source>
</evidence>
<feature type="transmembrane region" description="Helical" evidence="10">
    <location>
        <begin position="436"/>
        <end position="457"/>
    </location>
</feature>
<keyword evidence="4 10" id="KW-0812">Transmembrane</keyword>
<feature type="transmembrane region" description="Helical" evidence="10">
    <location>
        <begin position="271"/>
        <end position="291"/>
    </location>
</feature>
<dbReference type="NCBIfam" id="TIGR00794">
    <property type="entry name" value="kup"/>
    <property type="match status" value="1"/>
</dbReference>
<sequence>MATIRIADVPHPKDEHPRTNLQDGVSSGGGDGIYGRQSFSRSGTADPLDDIYNIRSRSKPPSTNRRGSRMSITDQGEDDDPGLRKPGDFKEKQVFKGKLLLWLAYQSIGVIYGDIGTSPLYVYSSTFSSAPSRQDLIGVLSIIIWRGTFSTYSLLSRYMNITNRDPREASLIRLQRHFSGDLERAGQHARRRLESSRFARGLLKLMGVLAVTMVISDGLLTPAQSVLGAVQGIEVVHPNISKGTIIGVTDAILVMLFIVQPLGITKITFAFAPIVIIWLGFNASFGIYNLVKYDAGVFKAFNPGYGFEFLVRNGEQGWKMLGGILLAFTGVEALFADLGAFSRRAIQLSWLCYTFPCLLLAYIGQAAYISVHPEAYSNPFFNAAPPGTIYPALVIAILAAIVASQAIITATFQLLAQAMKLSYFPQIKVIHTSRIFHGQLYIPVANWLLMIGTILVASIYNNTTSLGNAYGVCVMFVTSFDTCMVSLAAMFVWRISPFKVILPWLIIACLDGTYLSSALTKVPTGAWFTITLASVLASFLLLWRFGKEQQWFAEAEDRFPTSYFVTTGPDGQMRLTDRFDGVPLSTTRGFGIFFDKAGETTPIVFSQFALKLTAMPEVIVFFHLRPLETPSVAPENRHAVSRLAIPNCYRLVVRYGYNDEIITPNLASVIAEQIRRYLAEQHFHLHRQVSSDSPETTNENQANCMDDVTVTSPTEKKIASKGRYDDELAKLDTAYAHNVLYIMGKEQMKIKEGTNYARAVLLWIFLWIRDNTRNKMANLRIPTDKVIEVGFLKEI</sequence>
<evidence type="ECO:0000256" key="10">
    <source>
        <dbReference type="SAM" id="Phobius"/>
    </source>
</evidence>
<feature type="transmembrane region" description="Helical" evidence="10">
    <location>
        <begin position="136"/>
        <end position="155"/>
    </location>
</feature>
<evidence type="ECO:0000313" key="13">
    <source>
        <dbReference type="EMBL" id="PMD45701.1"/>
    </source>
</evidence>
<evidence type="ECO:0000256" key="9">
    <source>
        <dbReference type="SAM" id="MobiDB-lite"/>
    </source>
</evidence>
<evidence type="ECO:0000256" key="8">
    <source>
        <dbReference type="ARBA" id="ARBA00023136"/>
    </source>
</evidence>
<dbReference type="AlphaFoldDB" id="A0A2J6S4M4"/>
<dbReference type="InterPro" id="IPR053951">
    <property type="entry name" value="K_trans_N"/>
</dbReference>
<evidence type="ECO:0000313" key="14">
    <source>
        <dbReference type="Proteomes" id="UP000235786"/>
    </source>
</evidence>
<feature type="transmembrane region" description="Helical" evidence="10">
    <location>
        <begin position="469"/>
        <end position="493"/>
    </location>
</feature>
<keyword evidence="7" id="KW-0406">Ion transport</keyword>
<keyword evidence="6 10" id="KW-1133">Transmembrane helix</keyword>
<dbReference type="Proteomes" id="UP000235786">
    <property type="component" value="Unassembled WGS sequence"/>
</dbReference>
<evidence type="ECO:0000256" key="5">
    <source>
        <dbReference type="ARBA" id="ARBA00022958"/>
    </source>
</evidence>
<dbReference type="GO" id="GO:0016020">
    <property type="term" value="C:membrane"/>
    <property type="evidence" value="ECO:0007669"/>
    <property type="project" value="UniProtKB-SubCell"/>
</dbReference>
<dbReference type="OrthoDB" id="504708at2759"/>
<dbReference type="STRING" id="1149755.A0A2J6S4M4"/>
<dbReference type="Pfam" id="PF02705">
    <property type="entry name" value="K_trans"/>
    <property type="match status" value="1"/>
</dbReference>
<evidence type="ECO:0000256" key="1">
    <source>
        <dbReference type="ARBA" id="ARBA00004141"/>
    </source>
</evidence>
<dbReference type="InterPro" id="IPR003855">
    <property type="entry name" value="K+_transporter"/>
</dbReference>
<keyword evidence="3" id="KW-0633">Potassium transport</keyword>
<dbReference type="PANTHER" id="PTHR30540:SF83">
    <property type="entry name" value="K+ POTASSIUM TRANSPORTER"/>
    <property type="match status" value="1"/>
</dbReference>
<feature type="transmembrane region" description="Helical" evidence="10">
    <location>
        <begin position="201"/>
        <end position="220"/>
    </location>
</feature>
<name>A0A2J6S4M4_HYAVF</name>
<feature type="domain" description="K+ potassium transporter integral membrane" evidence="11">
    <location>
        <begin position="103"/>
        <end position="565"/>
    </location>
</feature>
<feature type="transmembrane region" description="Helical" evidence="10">
    <location>
        <begin position="389"/>
        <end position="415"/>
    </location>
</feature>
<evidence type="ECO:0000259" key="12">
    <source>
        <dbReference type="Pfam" id="PF22776"/>
    </source>
</evidence>
<comment type="subcellular location">
    <subcellularLocation>
        <location evidence="1">Membrane</location>
        <topology evidence="1">Multi-pass membrane protein</topology>
    </subcellularLocation>
</comment>
<feature type="region of interest" description="Disordered" evidence="9">
    <location>
        <begin position="1"/>
        <end position="88"/>
    </location>
</feature>
<dbReference type="GO" id="GO:0015079">
    <property type="term" value="F:potassium ion transmembrane transporter activity"/>
    <property type="evidence" value="ECO:0007669"/>
    <property type="project" value="InterPro"/>
</dbReference>
<dbReference type="PANTHER" id="PTHR30540">
    <property type="entry name" value="OSMOTIC STRESS POTASSIUM TRANSPORTER"/>
    <property type="match status" value="1"/>
</dbReference>
<keyword evidence="2" id="KW-0813">Transport</keyword>
<feature type="transmembrane region" description="Helical" evidence="10">
    <location>
        <begin position="317"/>
        <end position="336"/>
    </location>
</feature>
<feature type="transmembrane region" description="Helical" evidence="10">
    <location>
        <begin position="240"/>
        <end position="259"/>
    </location>
</feature>
<evidence type="ECO:0000256" key="6">
    <source>
        <dbReference type="ARBA" id="ARBA00022989"/>
    </source>
</evidence>
<keyword evidence="5" id="KW-0630">Potassium</keyword>
<evidence type="ECO:0000259" key="11">
    <source>
        <dbReference type="Pfam" id="PF02705"/>
    </source>
</evidence>